<dbReference type="InterPro" id="IPR000719">
    <property type="entry name" value="Prot_kinase_dom"/>
</dbReference>
<dbReference type="SMART" id="SM00164">
    <property type="entry name" value="TBC"/>
    <property type="match status" value="1"/>
</dbReference>
<reference evidence="14" key="3">
    <citation type="submission" date="2025-09" db="UniProtKB">
        <authorList>
            <consortium name="Ensembl"/>
        </authorList>
    </citation>
    <scope>IDENTIFICATION</scope>
</reference>
<evidence type="ECO:0000259" key="11">
    <source>
        <dbReference type="PROSITE" id="PS50011"/>
    </source>
</evidence>
<evidence type="ECO:0000259" key="13">
    <source>
        <dbReference type="PROSITE" id="PS50206"/>
    </source>
</evidence>
<dbReference type="Pfam" id="PF00566">
    <property type="entry name" value="RabGAP-TBC"/>
    <property type="match status" value="1"/>
</dbReference>
<dbReference type="FunCoup" id="A0A3P8ULR4">
    <property type="interactions" value="1165"/>
</dbReference>
<dbReference type="InterPro" id="IPR036873">
    <property type="entry name" value="Rhodanese-like_dom_sf"/>
</dbReference>
<dbReference type="Gene3D" id="1.10.8.270">
    <property type="entry name" value="putative rabgap domain of human tbc1 domain family member 14 like domains"/>
    <property type="match status" value="1"/>
</dbReference>
<evidence type="ECO:0000313" key="14">
    <source>
        <dbReference type="Ensembl" id="ENSCSEP00000004133.1"/>
    </source>
</evidence>
<evidence type="ECO:0000259" key="12">
    <source>
        <dbReference type="PROSITE" id="PS50086"/>
    </source>
</evidence>
<dbReference type="PROSITE" id="PS50086">
    <property type="entry name" value="TBC_RABGAP"/>
    <property type="match status" value="1"/>
</dbReference>
<keyword evidence="7" id="KW-0206">Cytoskeleton</keyword>
<dbReference type="InterPro" id="IPR011009">
    <property type="entry name" value="Kinase-like_dom_sf"/>
</dbReference>
<dbReference type="Gene3D" id="1.10.510.10">
    <property type="entry name" value="Transferase(Phosphotransferase) domain 1"/>
    <property type="match status" value="1"/>
</dbReference>
<dbReference type="PANTHER" id="PTHR22957:SF168">
    <property type="entry name" value="TBC DOMAIN-CONTAINING PROTEIN KINASE-LIKE PROTEIN"/>
    <property type="match status" value="1"/>
</dbReference>
<organism evidence="14 15">
    <name type="scientific">Cynoglossus semilaevis</name>
    <name type="common">Tongue sole</name>
    <dbReference type="NCBI Taxonomy" id="244447"/>
    <lineage>
        <taxon>Eukaryota</taxon>
        <taxon>Metazoa</taxon>
        <taxon>Chordata</taxon>
        <taxon>Craniata</taxon>
        <taxon>Vertebrata</taxon>
        <taxon>Euteleostomi</taxon>
        <taxon>Actinopterygii</taxon>
        <taxon>Neopterygii</taxon>
        <taxon>Teleostei</taxon>
        <taxon>Neoteleostei</taxon>
        <taxon>Acanthomorphata</taxon>
        <taxon>Carangaria</taxon>
        <taxon>Pleuronectiformes</taxon>
        <taxon>Pleuronectoidei</taxon>
        <taxon>Cynoglossidae</taxon>
        <taxon>Cynoglossinae</taxon>
        <taxon>Cynoglossus</taxon>
    </lineage>
</organism>
<dbReference type="Pfam" id="PF00069">
    <property type="entry name" value="Pkinase"/>
    <property type="match status" value="1"/>
</dbReference>
<dbReference type="Gene3D" id="3.40.250.10">
    <property type="entry name" value="Rhodanese-like domain"/>
    <property type="match status" value="1"/>
</dbReference>
<evidence type="ECO:0000256" key="8">
    <source>
        <dbReference type="ARBA" id="ARBA00038349"/>
    </source>
</evidence>
<dbReference type="SUPFAM" id="SSF56112">
    <property type="entry name" value="Protein kinase-like (PK-like)"/>
    <property type="match status" value="1"/>
</dbReference>
<comment type="similarity">
    <text evidence="8">Belongs to the protein kinase superfamily.</text>
</comment>
<evidence type="ECO:0000256" key="7">
    <source>
        <dbReference type="ARBA" id="ARBA00023212"/>
    </source>
</evidence>
<dbReference type="InterPro" id="IPR000195">
    <property type="entry name" value="Rab-GAP-TBC_dom"/>
</dbReference>
<dbReference type="FunFam" id="1.10.472.80:FF:000015">
    <property type="entry name" value="TBC domain-containing protein kinase-like protein"/>
    <property type="match status" value="1"/>
</dbReference>
<dbReference type="GO" id="GO:0005769">
    <property type="term" value="C:early endosome"/>
    <property type="evidence" value="ECO:0007669"/>
    <property type="project" value="UniProtKB-SubCell"/>
</dbReference>
<dbReference type="InterPro" id="IPR001763">
    <property type="entry name" value="Rhodanese-like_dom"/>
</dbReference>
<name>A0A3P8ULR4_CYNSE</name>
<dbReference type="InParanoid" id="A0A3P8ULR4"/>
<comment type="function">
    <text evidence="9">Component of the FERRY complex (Five-subunit Endosomal Rab5 and RNA/ribosome intermediary). The FERRY complex directly interacts with mRNAs and RAB5A, and functions as a RAB5A effector involved in the localization and the distribution of specific mRNAs most likely by mediating their endosomal transport. The complex recruits mRNAs and ribosomes to early endosomes through direct mRNA-interaction. Also involved in the modulation of mTOR signaling and expression of mTOR complex components. Involved in the control of actin-cytoskeleton organization.</text>
</comment>
<dbReference type="PANTHER" id="PTHR22957">
    <property type="entry name" value="TBC1 DOMAIN FAMILY MEMBER GTPASE-ACTIVATING PROTEIN"/>
    <property type="match status" value="1"/>
</dbReference>
<dbReference type="GO" id="GO:0030496">
    <property type="term" value="C:midbody"/>
    <property type="evidence" value="ECO:0007669"/>
    <property type="project" value="UniProtKB-SubCell"/>
</dbReference>
<feature type="domain" description="Rhodanese" evidence="13">
    <location>
        <begin position="743"/>
        <end position="842"/>
    </location>
</feature>
<evidence type="ECO:0000256" key="5">
    <source>
        <dbReference type="ARBA" id="ARBA00022490"/>
    </source>
</evidence>
<dbReference type="GO" id="GO:0007507">
    <property type="term" value="P:heart development"/>
    <property type="evidence" value="ECO:0007669"/>
    <property type="project" value="Ensembl"/>
</dbReference>
<dbReference type="InterPro" id="IPR035969">
    <property type="entry name" value="Rab-GAP_TBC_sf"/>
</dbReference>
<evidence type="ECO:0000256" key="3">
    <source>
        <dbReference type="ARBA" id="ARBA00004412"/>
    </source>
</evidence>
<evidence type="ECO:0000256" key="6">
    <source>
        <dbReference type="ARBA" id="ARBA00022753"/>
    </source>
</evidence>
<dbReference type="STRING" id="244447.ENSCSEP00000004133"/>
<dbReference type="OMA" id="THTDRQI"/>
<reference evidence="14" key="2">
    <citation type="submission" date="2025-08" db="UniProtKB">
        <authorList>
            <consortium name="Ensembl"/>
        </authorList>
    </citation>
    <scope>IDENTIFICATION</scope>
</reference>
<comment type="subcellular location">
    <subcellularLocation>
        <location evidence="1">Cytoplasm</location>
        <location evidence="1">Cytoskeleton</location>
        <location evidence="1">Spindle</location>
    </subcellularLocation>
    <subcellularLocation>
        <location evidence="3">Early endosome</location>
    </subcellularLocation>
    <subcellularLocation>
        <location evidence="2">Midbody</location>
    </subcellularLocation>
</comment>
<dbReference type="SMART" id="SM00450">
    <property type="entry name" value="RHOD"/>
    <property type="match status" value="1"/>
</dbReference>
<sequence length="846" mass="95455">MKPLKDAQLGAFTFFILKTITHPRLCQYVDISRGKHERLIVVAEHYETSMSDLQKQGKPTSPERVMQIAYEVLEGLEFMNKHGMVHRALSAHNVLMDCKENVKLAKFGFYHMTDHGADVDFPIGYPSYLAPEVIAQGSFHPSDPLRDEAPLPSGPKSDIWSLGVLLFELCAGRRLLHNIDLSERLKFILNLGCMDDIVTVLAEEHGCLDAIKDLPQNVLELLRKCLTFLPSKRPTPTQLLSDPVFSGVSCLYTPFQKPVRLFSSSLRCAHLELPEDISDICNDDDDNFLSERTIEEVYYLWCLAGGDLEKELINKEIIQSKPPICTLPNFLLDDTTVTLSLCQLRNRLKDVAGEAYYPLLEDEQSSMPQSNSSNELSTTVTLPLIIRERDTEYQLIRIVLFDRLLKAYPYKKNLVCKEARVDIPPLVRGLAWAALLGIEGDIQNKYDTIDKDTPIPTDRQIEVDIPRCHQYDELLSSPQGHIKFRRVLKAWVVSHPDLVYWQGLDSLCAPFLYLNFNNEALAYACMSAFIPKYLYNFFLKDNSHVIQEYLTVFSQMIAFHDPELSNHLNEIGFIPDLYAIPWFLTMFTHVFPLHKIFHLWDTLLLGNSSFPFCIGVAILQQLRDRLLANGFNECILLFSDLPEINIQACVRKSIELFHCTPKSATYRQHAQPPKGAGDNGYVSSKTMTYSSTDYQNLSRADLCREPLPLSDLKAEVSPRISAEDLIDHCGLSLVGLNKRSKVGKFKIIAVDIRGAEDFNRGHISGSINIPSSTAFSPEGELVQCPTTGVLQNYRGRVIVVMSNVMKSATTFAAHLVKLNFPRVCILDGGINKLKLTGLLTVPSPQI</sequence>
<dbReference type="Gene3D" id="1.10.472.80">
    <property type="entry name" value="Ypt/Rab-GAP domain of gyp1p, domain 3"/>
    <property type="match status" value="1"/>
</dbReference>
<dbReference type="SUPFAM" id="SSF52821">
    <property type="entry name" value="Rhodanese/Cell cycle control phosphatase"/>
    <property type="match status" value="1"/>
</dbReference>
<protein>
    <recommendedName>
        <fullName evidence="10">TBC domain-containing protein kinase-like protein</fullName>
    </recommendedName>
</protein>
<dbReference type="AlphaFoldDB" id="A0A3P8ULR4"/>
<keyword evidence="15" id="KW-1185">Reference proteome</keyword>
<dbReference type="Proteomes" id="UP000265120">
    <property type="component" value="Chromosome 9"/>
</dbReference>
<evidence type="ECO:0000256" key="1">
    <source>
        <dbReference type="ARBA" id="ARBA00004186"/>
    </source>
</evidence>
<dbReference type="PROSITE" id="PS50206">
    <property type="entry name" value="RHODANESE_3"/>
    <property type="match status" value="1"/>
</dbReference>
<keyword evidence="5" id="KW-0963">Cytoplasm</keyword>
<dbReference type="SUPFAM" id="SSF47923">
    <property type="entry name" value="Ypt/Rab-GAP domain of gyp1p"/>
    <property type="match status" value="2"/>
</dbReference>
<reference evidence="14 15" key="1">
    <citation type="journal article" date="2014" name="Nat. Genet.">
        <title>Whole-genome sequence of a flatfish provides insights into ZW sex chromosome evolution and adaptation to a benthic lifestyle.</title>
        <authorList>
            <person name="Chen S."/>
            <person name="Zhang G."/>
            <person name="Shao C."/>
            <person name="Huang Q."/>
            <person name="Liu G."/>
            <person name="Zhang P."/>
            <person name="Song W."/>
            <person name="An N."/>
            <person name="Chalopin D."/>
            <person name="Volff J.N."/>
            <person name="Hong Y."/>
            <person name="Li Q."/>
            <person name="Sha Z."/>
            <person name="Zhou H."/>
            <person name="Xie M."/>
            <person name="Yu Q."/>
            <person name="Liu Y."/>
            <person name="Xiang H."/>
            <person name="Wang N."/>
            <person name="Wu K."/>
            <person name="Yang C."/>
            <person name="Zhou Q."/>
            <person name="Liao X."/>
            <person name="Yang L."/>
            <person name="Hu Q."/>
            <person name="Zhang J."/>
            <person name="Meng L."/>
            <person name="Jin L."/>
            <person name="Tian Y."/>
            <person name="Lian J."/>
            <person name="Yang J."/>
            <person name="Miao G."/>
            <person name="Liu S."/>
            <person name="Liang Z."/>
            <person name="Yan F."/>
            <person name="Li Y."/>
            <person name="Sun B."/>
            <person name="Zhang H."/>
            <person name="Zhang J."/>
            <person name="Zhu Y."/>
            <person name="Du M."/>
            <person name="Zhao Y."/>
            <person name="Schartl M."/>
            <person name="Tang Q."/>
            <person name="Wang J."/>
        </authorList>
    </citation>
    <scope>NUCLEOTIDE SEQUENCE</scope>
</reference>
<dbReference type="FunFam" id="1.10.8.270:FF:000012">
    <property type="entry name" value="TBC domain-containing protein kinase-like protein-like"/>
    <property type="match status" value="1"/>
</dbReference>
<evidence type="ECO:0000313" key="15">
    <source>
        <dbReference type="Proteomes" id="UP000265120"/>
    </source>
</evidence>
<feature type="domain" description="Protein kinase" evidence="11">
    <location>
        <begin position="1"/>
        <end position="245"/>
    </location>
</feature>
<keyword evidence="4" id="KW-0343">GTPase activation</keyword>
<dbReference type="FunFam" id="1.10.510.10:FF:000332">
    <property type="entry name" value="TBC domain-containing protein kinase-like protein"/>
    <property type="match status" value="1"/>
</dbReference>
<dbReference type="GeneTree" id="ENSGT00940000158244"/>
<dbReference type="Pfam" id="PF00581">
    <property type="entry name" value="Rhodanese"/>
    <property type="match status" value="1"/>
</dbReference>
<evidence type="ECO:0000256" key="9">
    <source>
        <dbReference type="ARBA" id="ARBA00058226"/>
    </source>
</evidence>
<dbReference type="PROSITE" id="PS50011">
    <property type="entry name" value="PROTEIN_KINASE_DOM"/>
    <property type="match status" value="1"/>
</dbReference>
<keyword evidence="6" id="KW-0967">Endosome</keyword>
<dbReference type="GO" id="GO:0005524">
    <property type="term" value="F:ATP binding"/>
    <property type="evidence" value="ECO:0007669"/>
    <property type="project" value="InterPro"/>
</dbReference>
<accession>A0A3P8ULR4</accession>
<evidence type="ECO:0000256" key="2">
    <source>
        <dbReference type="ARBA" id="ARBA00004214"/>
    </source>
</evidence>
<dbReference type="Ensembl" id="ENSCSET00000004185.1">
    <property type="protein sequence ID" value="ENSCSEP00000004133.1"/>
    <property type="gene ID" value="ENSCSEG00000002672.1"/>
</dbReference>
<evidence type="ECO:0000256" key="4">
    <source>
        <dbReference type="ARBA" id="ARBA00022468"/>
    </source>
</evidence>
<dbReference type="GO" id="GO:0004672">
    <property type="term" value="F:protein kinase activity"/>
    <property type="evidence" value="ECO:0007669"/>
    <property type="project" value="InterPro"/>
</dbReference>
<proteinExistence type="inferred from homology"/>
<evidence type="ECO:0000256" key="10">
    <source>
        <dbReference type="ARBA" id="ARBA00073128"/>
    </source>
</evidence>
<dbReference type="GO" id="GO:0005819">
    <property type="term" value="C:spindle"/>
    <property type="evidence" value="ECO:0007669"/>
    <property type="project" value="UniProtKB-SubCell"/>
</dbReference>
<dbReference type="GO" id="GO:0005096">
    <property type="term" value="F:GTPase activator activity"/>
    <property type="evidence" value="ECO:0007669"/>
    <property type="project" value="UniProtKB-KW"/>
</dbReference>
<dbReference type="FunFam" id="3.40.250.10:FF:000018">
    <property type="entry name" value="TBC domain-containing protein kinase-like protein"/>
    <property type="match status" value="1"/>
</dbReference>
<feature type="domain" description="Rab-GAP TBC" evidence="12">
    <location>
        <begin position="422"/>
        <end position="607"/>
    </location>
</feature>